<dbReference type="SUPFAM" id="SSF55811">
    <property type="entry name" value="Nudix"/>
    <property type="match status" value="1"/>
</dbReference>
<proteinExistence type="predicted"/>
<accession>A0A8J6NQ76</accession>
<evidence type="ECO:0000313" key="1">
    <source>
        <dbReference type="EMBL" id="MBC8360986.1"/>
    </source>
</evidence>
<dbReference type="Proteomes" id="UP000603434">
    <property type="component" value="Unassembled WGS sequence"/>
</dbReference>
<dbReference type="InterPro" id="IPR015797">
    <property type="entry name" value="NUDIX_hydrolase-like_dom_sf"/>
</dbReference>
<protein>
    <submittedName>
        <fullName evidence="1">Uncharacterized protein</fullName>
    </submittedName>
</protein>
<organism evidence="1 2">
    <name type="scientific">Candidatus Desulfatibia profunda</name>
    <dbReference type="NCBI Taxonomy" id="2841695"/>
    <lineage>
        <taxon>Bacteria</taxon>
        <taxon>Pseudomonadati</taxon>
        <taxon>Thermodesulfobacteriota</taxon>
        <taxon>Desulfobacteria</taxon>
        <taxon>Desulfobacterales</taxon>
        <taxon>Desulfobacterales incertae sedis</taxon>
        <taxon>Candidatus Desulfatibia</taxon>
    </lineage>
</organism>
<sequence length="80" mass="9014">MDRFNSNSWGGIAIITASCPGARPPIPIKILLDVFSCRYVSGEVKLNGSVDYRWITHDEIDQYPFPKANHKFIPLLLPGR</sequence>
<evidence type="ECO:0000313" key="2">
    <source>
        <dbReference type="Proteomes" id="UP000603434"/>
    </source>
</evidence>
<name>A0A8J6NQ76_9BACT</name>
<dbReference type="PROSITE" id="PS51257">
    <property type="entry name" value="PROKAR_LIPOPROTEIN"/>
    <property type="match status" value="1"/>
</dbReference>
<reference evidence="1 2" key="1">
    <citation type="submission" date="2020-08" db="EMBL/GenBank/DDBJ databases">
        <title>Bridging the membrane lipid divide: bacteria of the FCB group superphylum have the potential to synthesize archaeal ether lipids.</title>
        <authorList>
            <person name="Villanueva L."/>
            <person name="Von Meijenfeldt F.A.B."/>
            <person name="Westbye A.B."/>
            <person name="Yadav S."/>
            <person name="Hopmans E.C."/>
            <person name="Dutilh B.E."/>
            <person name="Sinninghe Damste J.S."/>
        </authorList>
    </citation>
    <scope>NUCLEOTIDE SEQUENCE [LARGE SCALE GENOMIC DNA]</scope>
    <source>
        <strain evidence="1">NIOZ-UU30</strain>
    </source>
</reference>
<dbReference type="AlphaFoldDB" id="A0A8J6NQ76"/>
<comment type="caution">
    <text evidence="1">The sequence shown here is derived from an EMBL/GenBank/DDBJ whole genome shotgun (WGS) entry which is preliminary data.</text>
</comment>
<dbReference type="EMBL" id="JACNJH010000116">
    <property type="protein sequence ID" value="MBC8360986.1"/>
    <property type="molecule type" value="Genomic_DNA"/>
</dbReference>
<dbReference type="Gene3D" id="3.90.79.10">
    <property type="entry name" value="Nucleoside Triphosphate Pyrophosphohydrolase"/>
    <property type="match status" value="1"/>
</dbReference>
<gene>
    <name evidence="1" type="ORF">H8E23_06285</name>
</gene>